<sequence length="927" mass="105915">MQSRRREDFDFDSEPSFRQDMMQSRRREDLDLDRDLDSQSSFGRGRRNADVGPDGYLAMSPRSKRSWSPRRLQPEGPPEYGRMLGGRRSVSVERRRVVEDDRRRIIRSRSPPYMEAKRGRPVYGDDWDLPTPERRSRYEFFNRMDTRYDDIEPRSGSPPTRNDFGYGRDSSSRTLIADNKFEGRRLDSGMREIGVRNRQLWDCTGDGHATESGGDIPSGSLNVGLGQVVKERVRYPDVHQPSYSFDKYASMKQYDDGENNMVRGDGPYSNLTASRSKEPMGGSSHLKDYERTPPRKPRVDHLGGIPLPRDNHNHPLNSADIPPAFAAPKYEERQQHLDFGRDPDFDIKEEMGRYRRETFSPPRSGNLDALGPNPFPTLLNLKTNLCDEGWFEDSQAWFMRDFNPSPVVSYPKSVVSLPEDKKENADGNHHNGRYDLMLSPTCNRSDQFTVVKNTFLSKEFLDTQRLAMHAFMSHKVGLRAQHLGLLKAICVMLGWDAAIPPGTIRWYPETLSSTDILVQKEDLIIWPPVIIVHNTSISNNDSNGQGPTNVEELGQFLRGKGLSGGKVRVGKHANCSVMLVKFLGTFSGLQEAERIHQYFAKNKHGRKELEHMSSGKGKGKGENGNGDKDGEGVVFGYMGIAEDLDKVDFDTKRKCTIKSKKEIHDIADAPVKADVCVKKFDTTSENDEEEDNPSNVSHCDIPEKMVLVSEETLDELLHRNRTCSRDQNERALFIYRSGDKEAVEQVPKAEEERHGNGRDMKIIPNMIPITVVIKNRTALYCVCLQYDKRCFHKQALHCVKNDREYFVGKRRISVDLCKINTEFSFNRGRSDFKHPSCGILTVFYLGNPWKRLKKHFLVKKKQNDDKQCIRKRRSSYYHDTKYQNISHMVKVRGSTPAGVHCGGFSLNGCRVRIPADALKPFKWKLDG</sequence>
<dbReference type="PANTHER" id="PTHR46619">
    <property type="entry name" value="RNA RECOGNITION MOTIF XS DOMAIN PROTEIN-RELATED"/>
    <property type="match status" value="1"/>
</dbReference>
<dbReference type="GO" id="GO:0031047">
    <property type="term" value="P:regulatory ncRNA-mediated gene silencing"/>
    <property type="evidence" value="ECO:0007669"/>
    <property type="project" value="InterPro"/>
</dbReference>
<evidence type="ECO:0000313" key="3">
    <source>
        <dbReference type="EMBL" id="KAJ9553694.1"/>
    </source>
</evidence>
<comment type="caution">
    <text evidence="3">The sequence shown here is derived from an EMBL/GenBank/DDBJ whole genome shotgun (WGS) entry which is preliminary data.</text>
</comment>
<feature type="compositionally biased region" description="Basic and acidic residues" evidence="1">
    <location>
        <begin position="607"/>
        <end position="629"/>
    </location>
</feature>
<evidence type="ECO:0000259" key="2">
    <source>
        <dbReference type="Pfam" id="PF03468"/>
    </source>
</evidence>
<feature type="region of interest" description="Disordered" evidence="1">
    <location>
        <begin position="267"/>
        <end position="297"/>
    </location>
</feature>
<name>A0AA38T3G4_9ASTR</name>
<reference evidence="3" key="1">
    <citation type="submission" date="2023-03" db="EMBL/GenBank/DDBJ databases">
        <title>Chromosome-scale reference genome and RAD-based genetic map of yellow starthistle (Centaurea solstitialis) reveal putative structural variation and QTLs associated with invader traits.</title>
        <authorList>
            <person name="Reatini B."/>
            <person name="Cang F.A."/>
            <person name="Jiang Q."/>
            <person name="Mckibben M.T.W."/>
            <person name="Barker M.S."/>
            <person name="Rieseberg L.H."/>
            <person name="Dlugosch K.M."/>
        </authorList>
    </citation>
    <scope>NUCLEOTIDE SEQUENCE</scope>
    <source>
        <strain evidence="3">CAN-66</strain>
        <tissue evidence="3">Leaf</tissue>
    </source>
</reference>
<keyword evidence="4" id="KW-1185">Reference proteome</keyword>
<gene>
    <name evidence="3" type="ORF">OSB04_017739</name>
</gene>
<dbReference type="Pfam" id="PF03468">
    <property type="entry name" value="XS"/>
    <property type="match status" value="1"/>
</dbReference>
<dbReference type="Proteomes" id="UP001172457">
    <property type="component" value="Chromosome 4"/>
</dbReference>
<dbReference type="AlphaFoldDB" id="A0AA38T3G4"/>
<evidence type="ECO:0000313" key="4">
    <source>
        <dbReference type="Proteomes" id="UP001172457"/>
    </source>
</evidence>
<feature type="region of interest" description="Disordered" evidence="1">
    <location>
        <begin position="148"/>
        <end position="171"/>
    </location>
</feature>
<feature type="domain" description="XS" evidence="2">
    <location>
        <begin position="521"/>
        <end position="645"/>
    </location>
</feature>
<feature type="compositionally biased region" description="Basic and acidic residues" evidence="1">
    <location>
        <begin position="285"/>
        <end position="297"/>
    </location>
</feature>
<organism evidence="3 4">
    <name type="scientific">Centaurea solstitialis</name>
    <name type="common">yellow star-thistle</name>
    <dbReference type="NCBI Taxonomy" id="347529"/>
    <lineage>
        <taxon>Eukaryota</taxon>
        <taxon>Viridiplantae</taxon>
        <taxon>Streptophyta</taxon>
        <taxon>Embryophyta</taxon>
        <taxon>Tracheophyta</taxon>
        <taxon>Spermatophyta</taxon>
        <taxon>Magnoliopsida</taxon>
        <taxon>eudicotyledons</taxon>
        <taxon>Gunneridae</taxon>
        <taxon>Pentapetalae</taxon>
        <taxon>asterids</taxon>
        <taxon>campanulids</taxon>
        <taxon>Asterales</taxon>
        <taxon>Asteraceae</taxon>
        <taxon>Carduoideae</taxon>
        <taxon>Cardueae</taxon>
        <taxon>Centaureinae</taxon>
        <taxon>Centaurea</taxon>
    </lineage>
</organism>
<dbReference type="Gene3D" id="3.30.70.2890">
    <property type="entry name" value="XS domain"/>
    <property type="match status" value="1"/>
</dbReference>
<accession>A0AA38T3G4</accession>
<proteinExistence type="predicted"/>
<protein>
    <recommendedName>
        <fullName evidence="2">XS domain-containing protein</fullName>
    </recommendedName>
</protein>
<dbReference type="InterPro" id="IPR038588">
    <property type="entry name" value="XS_domain_sf"/>
</dbReference>
<dbReference type="InterPro" id="IPR005380">
    <property type="entry name" value="XS_domain"/>
</dbReference>
<evidence type="ECO:0000256" key="1">
    <source>
        <dbReference type="SAM" id="MobiDB-lite"/>
    </source>
</evidence>
<feature type="region of interest" description="Disordered" evidence="1">
    <location>
        <begin position="1"/>
        <end position="89"/>
    </location>
</feature>
<feature type="region of interest" description="Disordered" evidence="1">
    <location>
        <begin position="606"/>
        <end position="629"/>
    </location>
</feature>
<dbReference type="EMBL" id="JARYMX010000004">
    <property type="protein sequence ID" value="KAJ9553694.1"/>
    <property type="molecule type" value="Genomic_DNA"/>
</dbReference>
<feature type="compositionally biased region" description="Basic and acidic residues" evidence="1">
    <location>
        <begin position="23"/>
        <end position="37"/>
    </location>
</feature>
<dbReference type="PANTHER" id="PTHR46619:SF2">
    <property type="entry name" value="XS DOMAIN PROTEIN"/>
    <property type="match status" value="1"/>
</dbReference>